<dbReference type="InterPro" id="IPR023214">
    <property type="entry name" value="HAD_sf"/>
</dbReference>
<dbReference type="PATRIC" id="fig|1410657.5.peg.979"/>
<comment type="caution">
    <text evidence="1">The sequence shown here is derived from an EMBL/GenBank/DDBJ whole genome shotgun (WGS) entry which is preliminary data.</text>
</comment>
<dbReference type="PANTHER" id="PTHR10000">
    <property type="entry name" value="PHOSPHOSERINE PHOSPHATASE"/>
    <property type="match status" value="1"/>
</dbReference>
<evidence type="ECO:0000313" key="1">
    <source>
        <dbReference type="EMBL" id="KRN49632.1"/>
    </source>
</evidence>
<dbReference type="AlphaFoldDB" id="A0A0R2H9R9"/>
<gene>
    <name evidence="1" type="ORF">IV49_GL000941</name>
</gene>
<dbReference type="RefSeq" id="WP_031589296.1">
    <property type="nucleotide sequence ID" value="NZ_JNKN01000016.1"/>
</dbReference>
<keyword evidence="2" id="KW-1185">Reference proteome</keyword>
<name>A0A0R2H9R9_9FIRM</name>
<dbReference type="NCBIfam" id="TIGR01484">
    <property type="entry name" value="HAD-SF-IIB"/>
    <property type="match status" value="1"/>
</dbReference>
<evidence type="ECO:0008006" key="3">
    <source>
        <dbReference type="Google" id="ProtNLM"/>
    </source>
</evidence>
<dbReference type="PANTHER" id="PTHR10000:SF25">
    <property type="entry name" value="PHOSPHATASE YKRA-RELATED"/>
    <property type="match status" value="1"/>
</dbReference>
<accession>A0A0R2H9R9</accession>
<dbReference type="InterPro" id="IPR006379">
    <property type="entry name" value="HAD-SF_hydro_IIB"/>
</dbReference>
<dbReference type="Pfam" id="PF08282">
    <property type="entry name" value="Hydrolase_3"/>
    <property type="match status" value="1"/>
</dbReference>
<dbReference type="InterPro" id="IPR036412">
    <property type="entry name" value="HAD-like_sf"/>
</dbReference>
<dbReference type="GO" id="GO:0005829">
    <property type="term" value="C:cytosol"/>
    <property type="evidence" value="ECO:0007669"/>
    <property type="project" value="TreeGrafter"/>
</dbReference>
<evidence type="ECO:0000313" key="2">
    <source>
        <dbReference type="Proteomes" id="UP000051841"/>
    </source>
</evidence>
<organism evidence="1 2">
    <name type="scientific">Kandleria vitulina DSM 20405</name>
    <dbReference type="NCBI Taxonomy" id="1410657"/>
    <lineage>
        <taxon>Bacteria</taxon>
        <taxon>Bacillati</taxon>
        <taxon>Bacillota</taxon>
        <taxon>Erysipelotrichia</taxon>
        <taxon>Erysipelotrichales</taxon>
        <taxon>Coprobacillaceae</taxon>
        <taxon>Kandleria</taxon>
    </lineage>
</organism>
<sequence>MKKYIFFDIDGTLTSLKTGAFVESALESIQRLQDEGHFVAIATGRAYYKAKDAMKQAGIHHMVCNGGAGIVINDELVDNRPLDKEKALLIIKEARSKGYGVLVACDDSVDVYMKDDLFIRQVGERKEPTNYILDENLSFDDLPHIYKIYIAISEEEERNLQHLDLLGHMRFVKDYLMYQHDEKHLGIKRMIQHVHGSLDDVVVFGDGENDIIMFQDQFYKIAMGNGYPDLLKKADEITDPPEENGIKNACIRHKWIKNF</sequence>
<dbReference type="Gene3D" id="3.30.1240.10">
    <property type="match status" value="1"/>
</dbReference>
<dbReference type="Gene3D" id="3.40.50.1000">
    <property type="entry name" value="HAD superfamily/HAD-like"/>
    <property type="match status" value="1"/>
</dbReference>
<proteinExistence type="predicted"/>
<protein>
    <recommendedName>
        <fullName evidence="3">Hydrolase</fullName>
    </recommendedName>
</protein>
<dbReference type="Proteomes" id="UP000051841">
    <property type="component" value="Unassembled WGS sequence"/>
</dbReference>
<dbReference type="EMBL" id="JQBL01000024">
    <property type="protein sequence ID" value="KRN49632.1"/>
    <property type="molecule type" value="Genomic_DNA"/>
</dbReference>
<dbReference type="GO" id="GO:0016791">
    <property type="term" value="F:phosphatase activity"/>
    <property type="evidence" value="ECO:0007669"/>
    <property type="project" value="TreeGrafter"/>
</dbReference>
<reference evidence="1 2" key="1">
    <citation type="journal article" date="2015" name="Genome Announc.">
        <title>Expanding the biotechnology potential of lactobacilli through comparative genomics of 213 strains and associated genera.</title>
        <authorList>
            <person name="Sun Z."/>
            <person name="Harris H.M."/>
            <person name="McCann A."/>
            <person name="Guo C."/>
            <person name="Argimon S."/>
            <person name="Zhang W."/>
            <person name="Yang X."/>
            <person name="Jeffery I.B."/>
            <person name="Cooney J.C."/>
            <person name="Kagawa T.F."/>
            <person name="Liu W."/>
            <person name="Song Y."/>
            <person name="Salvetti E."/>
            <person name="Wrobel A."/>
            <person name="Rasinkangas P."/>
            <person name="Parkhill J."/>
            <person name="Rea M.C."/>
            <person name="O'Sullivan O."/>
            <person name="Ritari J."/>
            <person name="Douillard F.P."/>
            <person name="Paul Ross R."/>
            <person name="Yang R."/>
            <person name="Briner A.E."/>
            <person name="Felis G.E."/>
            <person name="de Vos W.M."/>
            <person name="Barrangou R."/>
            <person name="Klaenhammer T.R."/>
            <person name="Caufield P.W."/>
            <person name="Cui Y."/>
            <person name="Zhang H."/>
            <person name="O'Toole P.W."/>
        </authorList>
    </citation>
    <scope>NUCLEOTIDE SEQUENCE [LARGE SCALE GENOMIC DNA]</scope>
    <source>
        <strain evidence="1 2">DSM 20405</strain>
    </source>
</reference>
<dbReference type="GO" id="GO:0000287">
    <property type="term" value="F:magnesium ion binding"/>
    <property type="evidence" value="ECO:0007669"/>
    <property type="project" value="TreeGrafter"/>
</dbReference>
<dbReference type="SUPFAM" id="SSF56784">
    <property type="entry name" value="HAD-like"/>
    <property type="match status" value="1"/>
</dbReference>